<evidence type="ECO:0000313" key="2">
    <source>
        <dbReference type="EMBL" id="GAA1945777.1"/>
    </source>
</evidence>
<dbReference type="SUPFAM" id="SSF141571">
    <property type="entry name" value="Pentapeptide repeat-like"/>
    <property type="match status" value="1"/>
</dbReference>
<dbReference type="RefSeq" id="WP_344414306.1">
    <property type="nucleotide sequence ID" value="NZ_BAAANN010000004.1"/>
</dbReference>
<reference evidence="2 3" key="1">
    <citation type="journal article" date="2019" name="Int. J. Syst. Evol. Microbiol.">
        <title>The Global Catalogue of Microorganisms (GCM) 10K type strain sequencing project: providing services to taxonomists for standard genome sequencing and annotation.</title>
        <authorList>
            <consortium name="The Broad Institute Genomics Platform"/>
            <consortium name="The Broad Institute Genome Sequencing Center for Infectious Disease"/>
            <person name="Wu L."/>
            <person name="Ma J."/>
        </authorList>
    </citation>
    <scope>NUCLEOTIDE SEQUENCE [LARGE SCALE GENOMIC DNA]</scope>
    <source>
        <strain evidence="2 3">JCM 14545</strain>
    </source>
</reference>
<keyword evidence="1" id="KW-1133">Transmembrane helix</keyword>
<dbReference type="Pfam" id="PF13576">
    <property type="entry name" value="Pentapeptide_3"/>
    <property type="match status" value="2"/>
</dbReference>
<evidence type="ECO:0000313" key="3">
    <source>
        <dbReference type="Proteomes" id="UP001501116"/>
    </source>
</evidence>
<dbReference type="InterPro" id="IPR001646">
    <property type="entry name" value="5peptide_repeat"/>
</dbReference>
<proteinExistence type="predicted"/>
<organism evidence="2 3">
    <name type="scientific">Amycolatopsis minnesotensis</name>
    <dbReference type="NCBI Taxonomy" id="337894"/>
    <lineage>
        <taxon>Bacteria</taxon>
        <taxon>Bacillati</taxon>
        <taxon>Actinomycetota</taxon>
        <taxon>Actinomycetes</taxon>
        <taxon>Pseudonocardiales</taxon>
        <taxon>Pseudonocardiaceae</taxon>
        <taxon>Amycolatopsis</taxon>
    </lineage>
</organism>
<gene>
    <name evidence="2" type="ORF">GCM10009754_11990</name>
</gene>
<evidence type="ECO:0000256" key="1">
    <source>
        <dbReference type="SAM" id="Phobius"/>
    </source>
</evidence>
<feature type="transmembrane region" description="Helical" evidence="1">
    <location>
        <begin position="50"/>
        <end position="70"/>
    </location>
</feature>
<keyword evidence="3" id="KW-1185">Reference proteome</keyword>
<name>A0ABN2Q6N4_9PSEU</name>
<dbReference type="EMBL" id="BAAANN010000004">
    <property type="protein sequence ID" value="GAA1945777.1"/>
    <property type="molecule type" value="Genomic_DNA"/>
</dbReference>
<protein>
    <recommendedName>
        <fullName evidence="4">Pentapeptide repeat-containing protein</fullName>
    </recommendedName>
</protein>
<keyword evidence="1" id="KW-0812">Transmembrane</keyword>
<evidence type="ECO:0008006" key="4">
    <source>
        <dbReference type="Google" id="ProtNLM"/>
    </source>
</evidence>
<accession>A0ABN2Q6N4</accession>
<sequence>MSGDERPYRELSNRAIFWAAVVLIVVGVGLAVVLLVVFGGGEHSAQLDAIKTAGTIVVGTGGAAALWLAARRQRTSEIALNQKHADQQAAERAHALQERVAAASEADAESRRITESYGRAVDQVGSDKAPVRLGGLYALRRLAQDNPGQRQTIVDVICAYLRMPAVDGEDEVPAQELQVRMTAQRILARHLRDGAEFWPGIDLDLTGAVLTRFSFTGCRVRAADFTDARFDGAADFSDAEFGEPAIFRSVRFQGYADFDGVTFSSLVKFTGADFADEVSFRKARFHGTAGFVWATFGGYAYFRSAVFADVASFGTSVFAGAGFGEAEFQDAAEFGATRFTGGAGFDGTRFGALAWFADARFLAGAHLAGAEFDDEHPFNCLREKSGALVPQRSWVRLDTGKDGRYWPTGWAVVPGAVSPDGESGGEWGILTPS</sequence>
<dbReference type="Proteomes" id="UP001501116">
    <property type="component" value="Unassembled WGS sequence"/>
</dbReference>
<dbReference type="Gene3D" id="2.160.20.80">
    <property type="entry name" value="E3 ubiquitin-protein ligase SopA"/>
    <property type="match status" value="1"/>
</dbReference>
<feature type="transmembrane region" description="Helical" evidence="1">
    <location>
        <begin position="15"/>
        <end position="38"/>
    </location>
</feature>
<keyword evidence="1" id="KW-0472">Membrane</keyword>
<comment type="caution">
    <text evidence="2">The sequence shown here is derived from an EMBL/GenBank/DDBJ whole genome shotgun (WGS) entry which is preliminary data.</text>
</comment>